<name>A0A803R6Y8_CANSA</name>
<dbReference type="EnsemblPlants" id="novel_model_581_5bd9a17a">
    <property type="protein sequence ID" value="cds.novel_model_581_5bd9a17a"/>
    <property type="gene ID" value="novel_gene_329_5bd9a17a"/>
</dbReference>
<dbReference type="Gramene" id="novel_model_581_5bd9a17a">
    <property type="protein sequence ID" value="cds.novel_model_581_5bd9a17a"/>
    <property type="gene ID" value="novel_gene_329_5bd9a17a"/>
</dbReference>
<dbReference type="EnsemblPlants" id="novel_model_582_5bd9a17a.1.5bd9b134">
    <property type="protein sequence ID" value="cds.novel_model_582_5bd9a17a.1.5bd9b134"/>
    <property type="gene ID" value="novel_gene_329_5bd9a17a"/>
</dbReference>
<dbReference type="Proteomes" id="UP000596661">
    <property type="component" value="Chromosome 1"/>
</dbReference>
<accession>A0A803R6Y8</accession>
<keyword evidence="2" id="KW-1185">Reference proteome</keyword>
<sequence length="95" mass="11358">MRRRVKLLEVLVLGKQQGNTMVGQRCSFPTRQRRSTEFQRDGSFPNMKIFQRANAKMELLQRCNIVFFFFFDLNVYEDVMMILSLRSNCLRIVNM</sequence>
<accession>A0A803R6X8</accession>
<evidence type="ECO:0000313" key="2">
    <source>
        <dbReference type="Proteomes" id="UP000596661"/>
    </source>
</evidence>
<organism evidence="1 2">
    <name type="scientific">Cannabis sativa</name>
    <name type="common">Hemp</name>
    <name type="synonym">Marijuana</name>
    <dbReference type="NCBI Taxonomy" id="3483"/>
    <lineage>
        <taxon>Eukaryota</taxon>
        <taxon>Viridiplantae</taxon>
        <taxon>Streptophyta</taxon>
        <taxon>Embryophyta</taxon>
        <taxon>Tracheophyta</taxon>
        <taxon>Spermatophyta</taxon>
        <taxon>Magnoliopsida</taxon>
        <taxon>eudicotyledons</taxon>
        <taxon>Gunneridae</taxon>
        <taxon>Pentapetalae</taxon>
        <taxon>rosids</taxon>
        <taxon>fabids</taxon>
        <taxon>Rosales</taxon>
        <taxon>Cannabaceae</taxon>
        <taxon>Cannabis</taxon>
    </lineage>
</organism>
<reference evidence="1" key="2">
    <citation type="submission" date="2021-03" db="UniProtKB">
        <authorList>
            <consortium name="EnsemblPlants"/>
        </authorList>
    </citation>
    <scope>IDENTIFICATION</scope>
</reference>
<proteinExistence type="predicted"/>
<evidence type="ECO:0000313" key="1">
    <source>
        <dbReference type="EnsemblPlants" id="cds.novel_model_582_5bd9a17a.1.5bd9b134"/>
    </source>
</evidence>
<dbReference type="AlphaFoldDB" id="A0A803R6Y8"/>
<dbReference type="Gramene" id="novel_model_582_5bd9a17a.1.5bd9b134">
    <property type="protein sequence ID" value="cds.novel_model_582_5bd9a17a.1.5bd9b134"/>
    <property type="gene ID" value="novel_gene_329_5bd9a17a"/>
</dbReference>
<protein>
    <submittedName>
        <fullName evidence="1">Uncharacterized protein</fullName>
    </submittedName>
</protein>
<reference evidence="1 2" key="1">
    <citation type="submission" date="2018-11" db="EMBL/GenBank/DDBJ databases">
        <authorList>
            <person name="Grassa J C."/>
        </authorList>
    </citation>
    <scope>NUCLEOTIDE SEQUENCE [LARGE SCALE GENOMIC DNA]</scope>
</reference>
<dbReference type="EMBL" id="UZAU01000018">
    <property type="status" value="NOT_ANNOTATED_CDS"/>
    <property type="molecule type" value="Genomic_DNA"/>
</dbReference>